<dbReference type="PROSITE" id="PS50011">
    <property type="entry name" value="PROTEIN_KINASE_DOM"/>
    <property type="match status" value="1"/>
</dbReference>
<dbReference type="InterPro" id="IPR032675">
    <property type="entry name" value="LRR_dom_sf"/>
</dbReference>
<dbReference type="EnsemblPlants" id="ORGLA09G0051400.1">
    <property type="protein sequence ID" value="ORGLA09G0051400.1"/>
    <property type="gene ID" value="ORGLA09G0051400"/>
</dbReference>
<accession>I1QN85</accession>
<dbReference type="PROSITE" id="PS00108">
    <property type="entry name" value="PROTEIN_KINASE_ST"/>
    <property type="match status" value="1"/>
</dbReference>
<dbReference type="eggNOG" id="ENOG502QQCZ">
    <property type="taxonomic scope" value="Eukaryota"/>
</dbReference>
<dbReference type="GO" id="GO:0005524">
    <property type="term" value="F:ATP binding"/>
    <property type="evidence" value="ECO:0007669"/>
    <property type="project" value="InterPro"/>
</dbReference>
<evidence type="ECO:0000313" key="7">
    <source>
        <dbReference type="EnsemblPlants" id="ORGLA09G0051400.1"/>
    </source>
</evidence>
<dbReference type="InterPro" id="IPR001245">
    <property type="entry name" value="Ser-Thr/Tyr_kinase_cat_dom"/>
</dbReference>
<evidence type="ECO:0000256" key="5">
    <source>
        <dbReference type="SAM" id="Phobius"/>
    </source>
</evidence>
<sequence length="467" mass="51699">MAIKTKYQVNKNWMGDPCLPKEFVWTGLQCRCDGVGCRIISLDLSGNNFDGTIPEALCKKGSLNFRYNTYNDDPCKEKSPNKRNISVLTIAIVTPVVAVLLVCLVLILCFCKKKREQQVTQSLVHQCIPHSVHPAGIPNSGSHIDIRGHILMSDDHEITYEELVKITDNFSECIGQGGFGPVYRGQLQGSIQVAVKMCSRKPIHGQGIREFLAEVDSLKTVHHKNLVLLIGYCTNKNHLALIYEYMPNGSLFDHIRGKKANVQTMSWLLRTKIMHEAAQGCVLPIIHSDVKSHNILLGENMHAKISDFGLSKSYINEAQTHISATAAGTIGYIDPEYYFSSRLTMKSDVFSFGVVLLETVTGEPPIVPGVGHVVQRVRQKVSDGDISAIVDPRLEGAYDMGSVWKVVDIALLCTREVSDDRPTMTEVVEQLKHALALEEAHRIDGRSDNGQGSIKPDLSADWAPLAR</sequence>
<organism evidence="7 8">
    <name type="scientific">Oryza glaberrima</name>
    <name type="common">African rice</name>
    <dbReference type="NCBI Taxonomy" id="4538"/>
    <lineage>
        <taxon>Eukaryota</taxon>
        <taxon>Viridiplantae</taxon>
        <taxon>Streptophyta</taxon>
        <taxon>Embryophyta</taxon>
        <taxon>Tracheophyta</taxon>
        <taxon>Spermatophyta</taxon>
        <taxon>Magnoliopsida</taxon>
        <taxon>Liliopsida</taxon>
        <taxon>Poales</taxon>
        <taxon>Poaceae</taxon>
        <taxon>BOP clade</taxon>
        <taxon>Oryzoideae</taxon>
        <taxon>Oryzeae</taxon>
        <taxon>Oryzinae</taxon>
        <taxon>Oryza</taxon>
    </lineage>
</organism>
<dbReference type="Gene3D" id="3.80.10.10">
    <property type="entry name" value="Ribonuclease Inhibitor"/>
    <property type="match status" value="1"/>
</dbReference>
<keyword evidence="1 5" id="KW-0812">Transmembrane</keyword>
<keyword evidence="2 5" id="KW-1133">Transmembrane helix</keyword>
<protein>
    <recommendedName>
        <fullName evidence="6">Protein kinase domain-containing protein</fullName>
    </recommendedName>
</protein>
<dbReference type="STRING" id="4538.I1QN85"/>
<name>I1QN85_ORYGL</name>
<dbReference type="GO" id="GO:0004672">
    <property type="term" value="F:protein kinase activity"/>
    <property type="evidence" value="ECO:0007669"/>
    <property type="project" value="InterPro"/>
</dbReference>
<dbReference type="AlphaFoldDB" id="I1QN85"/>
<dbReference type="SUPFAM" id="SSF56112">
    <property type="entry name" value="Protein kinase-like (PK-like)"/>
    <property type="match status" value="1"/>
</dbReference>
<dbReference type="InterPro" id="IPR011009">
    <property type="entry name" value="Kinase-like_dom_sf"/>
</dbReference>
<evidence type="ECO:0000256" key="3">
    <source>
        <dbReference type="ARBA" id="ARBA00023136"/>
    </source>
</evidence>
<evidence type="ECO:0000313" key="8">
    <source>
        <dbReference type="Proteomes" id="UP000007306"/>
    </source>
</evidence>
<dbReference type="HOGENOM" id="CLU_000288_21_4_1"/>
<feature type="transmembrane region" description="Helical" evidence="5">
    <location>
        <begin position="85"/>
        <end position="108"/>
    </location>
</feature>
<dbReference type="Gramene" id="ORGLA09G0051400.1">
    <property type="protein sequence ID" value="ORGLA09G0051400.1"/>
    <property type="gene ID" value="ORGLA09G0051400"/>
</dbReference>
<dbReference type="OMA" id="EGAYDMG"/>
<dbReference type="Proteomes" id="UP000007306">
    <property type="component" value="Chromosome 9"/>
</dbReference>
<keyword evidence="3 5" id="KW-0472">Membrane</keyword>
<feature type="region of interest" description="Disordered" evidence="4">
    <location>
        <begin position="442"/>
        <end position="467"/>
    </location>
</feature>
<dbReference type="InterPro" id="IPR008271">
    <property type="entry name" value="Ser/Thr_kinase_AS"/>
</dbReference>
<keyword evidence="8" id="KW-1185">Reference proteome</keyword>
<dbReference type="PANTHER" id="PTHR45631">
    <property type="entry name" value="OS07G0107800 PROTEIN-RELATED"/>
    <property type="match status" value="1"/>
</dbReference>
<dbReference type="PANTHER" id="PTHR45631:SF112">
    <property type="entry name" value="OS09G0355400 PROTEIN"/>
    <property type="match status" value="1"/>
</dbReference>
<evidence type="ECO:0000259" key="6">
    <source>
        <dbReference type="PROSITE" id="PS50011"/>
    </source>
</evidence>
<dbReference type="Gene3D" id="3.30.200.20">
    <property type="entry name" value="Phosphorylase Kinase, domain 1"/>
    <property type="match status" value="1"/>
</dbReference>
<evidence type="ECO:0000256" key="4">
    <source>
        <dbReference type="SAM" id="MobiDB-lite"/>
    </source>
</evidence>
<reference evidence="7 8" key="2">
    <citation type="submission" date="2018-04" db="EMBL/GenBank/DDBJ databases">
        <title>OglaRS2 (Oryza glaberrima Reference Sequence Version 2).</title>
        <authorList>
            <person name="Zhang J."/>
            <person name="Kudrna D."/>
            <person name="Lee S."/>
            <person name="Talag J."/>
            <person name="Rajasekar S."/>
            <person name="Wing R.A."/>
        </authorList>
    </citation>
    <scope>NUCLEOTIDE SEQUENCE [LARGE SCALE GENOMIC DNA]</scope>
    <source>
        <strain evidence="7 8">cv. IRGC 96717</strain>
    </source>
</reference>
<reference evidence="7" key="1">
    <citation type="submission" date="2015-06" db="UniProtKB">
        <authorList>
            <consortium name="EnsemblPlants"/>
        </authorList>
    </citation>
    <scope>IDENTIFICATION</scope>
</reference>
<dbReference type="SMART" id="SM00220">
    <property type="entry name" value="S_TKc"/>
    <property type="match status" value="1"/>
</dbReference>
<evidence type="ECO:0000256" key="2">
    <source>
        <dbReference type="ARBA" id="ARBA00022989"/>
    </source>
</evidence>
<proteinExistence type="predicted"/>
<dbReference type="Pfam" id="PF07714">
    <property type="entry name" value="PK_Tyr_Ser-Thr"/>
    <property type="match status" value="1"/>
</dbReference>
<feature type="domain" description="Protein kinase" evidence="6">
    <location>
        <begin position="168"/>
        <end position="436"/>
    </location>
</feature>
<dbReference type="Gene3D" id="1.10.510.10">
    <property type="entry name" value="Transferase(Phosphotransferase) domain 1"/>
    <property type="match status" value="1"/>
</dbReference>
<evidence type="ECO:0000256" key="1">
    <source>
        <dbReference type="ARBA" id="ARBA00022692"/>
    </source>
</evidence>
<dbReference type="InterPro" id="IPR000719">
    <property type="entry name" value="Prot_kinase_dom"/>
</dbReference>